<evidence type="ECO:0000313" key="5">
    <source>
        <dbReference type="Proteomes" id="UP001151760"/>
    </source>
</evidence>
<dbReference type="EMBL" id="BQNB010018168">
    <property type="protein sequence ID" value="GJT71450.1"/>
    <property type="molecule type" value="Genomic_DNA"/>
</dbReference>
<dbReference type="PANTHER" id="PTHR33064:SF39">
    <property type="match status" value="1"/>
</dbReference>
<reference evidence="4" key="1">
    <citation type="journal article" date="2022" name="Int. J. Mol. Sci.">
        <title>Draft Genome of Tanacetum Coccineum: Genomic Comparison of Closely Related Tanacetum-Family Plants.</title>
        <authorList>
            <person name="Yamashiro T."/>
            <person name="Shiraishi A."/>
            <person name="Nakayama K."/>
            <person name="Satake H."/>
        </authorList>
    </citation>
    <scope>NUCLEOTIDE SEQUENCE</scope>
</reference>
<feature type="compositionally biased region" description="Polar residues" evidence="1">
    <location>
        <begin position="1"/>
        <end position="32"/>
    </location>
</feature>
<feature type="compositionally biased region" description="Basic and acidic residues" evidence="1">
    <location>
        <begin position="37"/>
        <end position="57"/>
    </location>
</feature>
<feature type="domain" description="Reverse transcriptase/retrotransposon-derived protein RNase H-like" evidence="3">
    <location>
        <begin position="639"/>
        <end position="732"/>
    </location>
</feature>
<dbReference type="CDD" id="cd01647">
    <property type="entry name" value="RT_LTR"/>
    <property type="match status" value="1"/>
</dbReference>
<evidence type="ECO:0000313" key="4">
    <source>
        <dbReference type="EMBL" id="GJT71450.1"/>
    </source>
</evidence>
<proteinExistence type="predicted"/>
<dbReference type="Gene3D" id="3.30.70.270">
    <property type="match status" value="2"/>
</dbReference>
<dbReference type="InterPro" id="IPR041577">
    <property type="entry name" value="RT_RNaseH_2"/>
</dbReference>
<dbReference type="InterPro" id="IPR000477">
    <property type="entry name" value="RT_dom"/>
</dbReference>
<dbReference type="SUPFAM" id="SSF56672">
    <property type="entry name" value="DNA/RNA polymerases"/>
    <property type="match status" value="1"/>
</dbReference>
<keyword evidence="4" id="KW-0239">DNA-directed DNA polymerase</keyword>
<protein>
    <submittedName>
        <fullName evidence="4">DNA-directed DNA polymerase</fullName>
    </submittedName>
</protein>
<gene>
    <name evidence="4" type="ORF">Tco_1030736</name>
</gene>
<feature type="domain" description="Reverse transcriptase" evidence="2">
    <location>
        <begin position="419"/>
        <end position="574"/>
    </location>
</feature>
<dbReference type="InterPro" id="IPR043502">
    <property type="entry name" value="DNA/RNA_pol_sf"/>
</dbReference>
<feature type="compositionally biased region" description="Polar residues" evidence="1">
    <location>
        <begin position="60"/>
        <end position="71"/>
    </location>
</feature>
<keyword evidence="4" id="KW-0808">Transferase</keyword>
<dbReference type="Gene3D" id="3.10.10.10">
    <property type="entry name" value="HIV Type 1 Reverse Transcriptase, subunit A, domain 1"/>
    <property type="match status" value="1"/>
</dbReference>
<evidence type="ECO:0000259" key="2">
    <source>
        <dbReference type="Pfam" id="PF00078"/>
    </source>
</evidence>
<dbReference type="Proteomes" id="UP001151760">
    <property type="component" value="Unassembled WGS sequence"/>
</dbReference>
<sequence length="802" mass="91170">MATSVNRLESQASGKLPSQTINNPKQNVSAVTLRSGKVFEEQSHQPSKRDLEKEIVKEGSMSQTDQPQETTRPQEEIKIPSPFPGCFAKSRKQEQEKEILETFRKVEVNIPLLNAIKQVPRYAKFLKELCRSKRKLNGNGKVLLGENVSAMIQKKMQGSRTNICVHEGILTMKFDGQVIKFNIYDSMKYPGNEYSIFSIDVIDSLVQKVFELNDEDSLKVALTNTISQSANKELEPNSNLQEAISGLNSLALVNKIVSYLGLPLDNAKLLPSIVHAPKLELKKLPDHLKYLFLGEGDTLPVISSNKLTPVEDERLIRILRDYKEVIGWTVAYISGISPSTCMHKILLEEGATSAKQVQRRLNSPTMEVVKKEIQKLLDAGIIYLISDNKWVSPIQVVPKKTGVTVVENSDGELVTTRAQNDWRICIYYRKLNALTRKDHFPIPFIDQMLERLAGQAYYCCLDGYSGFHQIPVAPEDQEKTTFTCPFGTFAFRRMSFGLCNAPTTFQRCMVSIFSEYVKDIIEVFMDDLYSHGDSFDSCLINLEKILKRCIESNLVLNYEKCQFMVDQGNILGHIVSAKGFEVDKAKIDVIKSLPYPKNVREVRSFLGHAGFYRRFIKDFSKTSQPLCRLLQKDVAFEFDDDCKIAFDKLKEFLTSSSIIQPPDWNLPFEIMSDASNYAVGAVLGQRVGKSAHVIYYASRTLDSAQCNYSTTKKELLAIAFALEKFRSYLLDHLSRVMIKEEPLSWKDEFPDEHLFAVQTTNPWYADLVNYLVTKTLPDDLSTAQQNKIKSDAKYYVWDDPYL</sequence>
<dbReference type="InterPro" id="IPR051320">
    <property type="entry name" value="Viral_Replic_Matur_Polypro"/>
</dbReference>
<evidence type="ECO:0000259" key="3">
    <source>
        <dbReference type="Pfam" id="PF17919"/>
    </source>
</evidence>
<feature type="region of interest" description="Disordered" evidence="1">
    <location>
        <begin position="1"/>
        <end position="86"/>
    </location>
</feature>
<reference evidence="4" key="2">
    <citation type="submission" date="2022-01" db="EMBL/GenBank/DDBJ databases">
        <authorList>
            <person name="Yamashiro T."/>
            <person name="Shiraishi A."/>
            <person name="Satake H."/>
            <person name="Nakayama K."/>
        </authorList>
    </citation>
    <scope>NUCLEOTIDE SEQUENCE</scope>
</reference>
<organism evidence="4 5">
    <name type="scientific">Tanacetum coccineum</name>
    <dbReference type="NCBI Taxonomy" id="301880"/>
    <lineage>
        <taxon>Eukaryota</taxon>
        <taxon>Viridiplantae</taxon>
        <taxon>Streptophyta</taxon>
        <taxon>Embryophyta</taxon>
        <taxon>Tracheophyta</taxon>
        <taxon>Spermatophyta</taxon>
        <taxon>Magnoliopsida</taxon>
        <taxon>eudicotyledons</taxon>
        <taxon>Gunneridae</taxon>
        <taxon>Pentapetalae</taxon>
        <taxon>asterids</taxon>
        <taxon>campanulids</taxon>
        <taxon>Asterales</taxon>
        <taxon>Asteraceae</taxon>
        <taxon>Asteroideae</taxon>
        <taxon>Anthemideae</taxon>
        <taxon>Anthemidinae</taxon>
        <taxon>Tanacetum</taxon>
    </lineage>
</organism>
<name>A0ABQ5G727_9ASTR</name>
<keyword evidence="5" id="KW-1185">Reference proteome</keyword>
<comment type="caution">
    <text evidence="4">The sequence shown here is derived from an EMBL/GenBank/DDBJ whole genome shotgun (WGS) entry which is preliminary data.</text>
</comment>
<dbReference type="InterPro" id="IPR043128">
    <property type="entry name" value="Rev_trsase/Diguanyl_cyclase"/>
</dbReference>
<dbReference type="Pfam" id="PF00078">
    <property type="entry name" value="RVT_1"/>
    <property type="match status" value="1"/>
</dbReference>
<keyword evidence="4" id="KW-0548">Nucleotidyltransferase</keyword>
<accession>A0ABQ5G727</accession>
<dbReference type="GO" id="GO:0003887">
    <property type="term" value="F:DNA-directed DNA polymerase activity"/>
    <property type="evidence" value="ECO:0007669"/>
    <property type="project" value="UniProtKB-KW"/>
</dbReference>
<dbReference type="Pfam" id="PF17919">
    <property type="entry name" value="RT_RNaseH_2"/>
    <property type="match status" value="1"/>
</dbReference>
<evidence type="ECO:0000256" key="1">
    <source>
        <dbReference type="SAM" id="MobiDB-lite"/>
    </source>
</evidence>
<dbReference type="PANTHER" id="PTHR33064">
    <property type="entry name" value="POL PROTEIN"/>
    <property type="match status" value="1"/>
</dbReference>